<dbReference type="InterPro" id="IPR027417">
    <property type="entry name" value="P-loop_NTPase"/>
</dbReference>
<dbReference type="EMBL" id="LWAE01000006">
    <property type="protein sequence ID" value="KZL90172.1"/>
    <property type="molecule type" value="Genomic_DNA"/>
</dbReference>
<evidence type="ECO:0000313" key="3">
    <source>
        <dbReference type="Proteomes" id="UP000076603"/>
    </source>
</evidence>
<accession>A0A161YII4</accession>
<organism evidence="2 3">
    <name type="scientific">Clostridium magnum DSM 2767</name>
    <dbReference type="NCBI Taxonomy" id="1121326"/>
    <lineage>
        <taxon>Bacteria</taxon>
        <taxon>Bacillati</taxon>
        <taxon>Bacillota</taxon>
        <taxon>Clostridia</taxon>
        <taxon>Eubacteriales</taxon>
        <taxon>Clostridiaceae</taxon>
        <taxon>Clostridium</taxon>
    </lineage>
</organism>
<feature type="domain" description="AAA-ATPase-like" evidence="1">
    <location>
        <begin position="6"/>
        <end position="229"/>
    </location>
</feature>
<dbReference type="OrthoDB" id="1050390at2"/>
<dbReference type="PATRIC" id="fig|1121326.3.peg.4725"/>
<comment type="caution">
    <text evidence="2">The sequence shown here is derived from an EMBL/GenBank/DDBJ whole genome shotgun (WGS) entry which is preliminary data.</text>
</comment>
<dbReference type="PANTHER" id="PTHR34825">
    <property type="entry name" value="CONSERVED PROTEIN, WITH A WEAK D-GALACTARATE DEHYDRATASE/ALTRONATE HYDROLASE DOMAIN"/>
    <property type="match status" value="1"/>
</dbReference>
<keyword evidence="3" id="KW-1185">Reference proteome</keyword>
<dbReference type="Gene3D" id="3.40.50.300">
    <property type="entry name" value="P-loop containing nucleotide triphosphate hydrolases"/>
    <property type="match status" value="1"/>
</dbReference>
<dbReference type="AlphaFoldDB" id="A0A161YII4"/>
<reference evidence="2 3" key="1">
    <citation type="submission" date="2016-04" db="EMBL/GenBank/DDBJ databases">
        <title>Genome sequence of Clostridium magnum DSM 2767.</title>
        <authorList>
            <person name="Poehlein A."/>
            <person name="Uhlig R."/>
            <person name="Fischer R."/>
            <person name="Bahl H."/>
            <person name="Daniel R."/>
        </authorList>
    </citation>
    <scope>NUCLEOTIDE SEQUENCE [LARGE SCALE GENOMIC DNA]</scope>
    <source>
        <strain evidence="2 3">DSM 2767</strain>
    </source>
</reference>
<dbReference type="Pfam" id="PF08011">
    <property type="entry name" value="PDDEXK_9"/>
    <property type="match status" value="1"/>
</dbReference>
<dbReference type="InterPro" id="IPR018631">
    <property type="entry name" value="AAA-ATPase-like_dom"/>
</dbReference>
<name>A0A161YII4_9CLOT</name>
<sequence length="557" mass="64728">MKKSIPIGISNFKELIEGNYYFVDKTSVIKEFIRNSAQVILTPRPRRFGKTLNMSIIKHFFDMNEENKHLFKGLKIEQDKETMKLNQKYPVIFISFKGIKYENMEDAIKAFASVLSDVYKKYMYLLDGDNMVDIEKREFNKVLNKEADIVLLSSAISNLMAYLSEYHNKKVILLIDEYDVPIQEGYIKGYYEKIISFERNMLSEALKDNNYLEKAMLTGILRVAKESIFSGLNNLKVSSLTGFEFSEKFGFTESEVIELLKYYNLQKELIKIKDWYNGYIFGDTTIYNPWSVLNYLDNIREGLKAYWINTSANDLIKGILSRGNEEIKRDLEILISGEKIKKVVNDNIVMTEIEDSSENLWSFLLFTGYLKVSNKETVDGDLVCELKVPNKEVYTFYRNIIKKWFSESISSTKYNAMIKALITGDIKVFEYILKEFVLNSISYFDIGGKEPEKVYHAFVLGMLISLSDDYYVKSNKESGYGRYDVMLVPKEVSKLAIIIEFKKISDFSKDTMEEATEEALKQIKDMNYRAELIEGNVENIIELAIVFRGKEVKVTKR</sequence>
<dbReference type="InterPro" id="IPR012547">
    <property type="entry name" value="PDDEXK_9"/>
</dbReference>
<evidence type="ECO:0000259" key="1">
    <source>
        <dbReference type="Pfam" id="PF09820"/>
    </source>
</evidence>
<protein>
    <submittedName>
        <fullName evidence="2">Putative AAA-ATPase</fullName>
    </submittedName>
</protein>
<dbReference type="STRING" id="1121326.CLMAG_46660"/>
<dbReference type="RefSeq" id="WP_066627686.1">
    <property type="nucleotide sequence ID" value="NZ_FQXL01000006.1"/>
</dbReference>
<dbReference type="Pfam" id="PF09820">
    <property type="entry name" value="AAA-ATPase_like"/>
    <property type="match status" value="1"/>
</dbReference>
<evidence type="ECO:0000313" key="2">
    <source>
        <dbReference type="EMBL" id="KZL90172.1"/>
    </source>
</evidence>
<dbReference type="PANTHER" id="PTHR34825:SF1">
    <property type="entry name" value="AAA-ATPASE-LIKE DOMAIN-CONTAINING PROTEIN"/>
    <property type="match status" value="1"/>
</dbReference>
<dbReference type="Proteomes" id="UP000076603">
    <property type="component" value="Unassembled WGS sequence"/>
</dbReference>
<proteinExistence type="predicted"/>
<gene>
    <name evidence="2" type="ORF">CLMAG_46660</name>
</gene>